<feature type="binding site" evidence="5">
    <location>
        <position position="174"/>
    </location>
    <ligand>
        <name>Mn(2+)</name>
        <dbReference type="ChEBI" id="CHEBI:29035"/>
    </ligand>
</feature>
<evidence type="ECO:0000256" key="2">
    <source>
        <dbReference type="ARBA" id="ARBA00012682"/>
    </source>
</evidence>
<dbReference type="FunFam" id="3.55.40.20:FF:000001">
    <property type="entry name" value="Superoxide dismutase"/>
    <property type="match status" value="1"/>
</dbReference>
<evidence type="ECO:0000259" key="7">
    <source>
        <dbReference type="Pfam" id="PF00081"/>
    </source>
</evidence>
<evidence type="ECO:0000256" key="1">
    <source>
        <dbReference type="ARBA" id="ARBA00008714"/>
    </source>
</evidence>
<evidence type="ECO:0000313" key="9">
    <source>
        <dbReference type="EMBL" id="OGY99654.1"/>
    </source>
</evidence>
<comment type="similarity">
    <text evidence="1 6">Belongs to the iron/manganese superoxide dismutase family.</text>
</comment>
<protein>
    <recommendedName>
        <fullName evidence="2 6">Superoxide dismutase</fullName>
        <ecNumber evidence="2 6">1.15.1.1</ecNumber>
    </recommendedName>
</protein>
<dbReference type="Pfam" id="PF00081">
    <property type="entry name" value="Sod_Fe_N"/>
    <property type="match status" value="1"/>
</dbReference>
<sequence length="208" mass="23850">MQFELPKLPYRFDALEPYIDARTMETHYAKHHQTYVTKLNDALAKHPEFEKGSLMELLASLDSVPEDIRTAVRNHGGGHWNHSFFWKILTPPIGGGGGEPPIVLGTEIKRAFGDFATFKERFTQAAAGVFGSGWAWLILDPNKNKELKVITTSNQDSPVSQGLWPILGLDVWEHAYYLLYQNRRPDYISAFWNIVNWEEVQKNFEETI</sequence>
<dbReference type="Proteomes" id="UP000178880">
    <property type="component" value="Unassembled WGS sequence"/>
</dbReference>
<evidence type="ECO:0000256" key="4">
    <source>
        <dbReference type="ARBA" id="ARBA00023002"/>
    </source>
</evidence>
<keyword evidence="3 5" id="KW-0479">Metal-binding</keyword>
<dbReference type="GO" id="GO:0004784">
    <property type="term" value="F:superoxide dismutase activity"/>
    <property type="evidence" value="ECO:0007669"/>
    <property type="project" value="UniProtKB-EC"/>
</dbReference>
<evidence type="ECO:0000256" key="6">
    <source>
        <dbReference type="RuleBase" id="RU000414"/>
    </source>
</evidence>
<dbReference type="InterPro" id="IPR036314">
    <property type="entry name" value="SOD_C_sf"/>
</dbReference>
<feature type="binding site" evidence="5">
    <location>
        <position position="27"/>
    </location>
    <ligand>
        <name>Mn(2+)</name>
        <dbReference type="ChEBI" id="CHEBI:29035"/>
    </ligand>
</feature>
<keyword evidence="4 6" id="KW-0560">Oxidoreductase</keyword>
<feature type="binding site" evidence="5">
    <location>
        <position position="170"/>
    </location>
    <ligand>
        <name>Mn(2+)</name>
        <dbReference type="ChEBI" id="CHEBI:29035"/>
    </ligand>
</feature>
<evidence type="ECO:0000259" key="8">
    <source>
        <dbReference type="Pfam" id="PF02777"/>
    </source>
</evidence>
<gene>
    <name evidence="9" type="ORF">A2945_03295</name>
</gene>
<evidence type="ECO:0000256" key="5">
    <source>
        <dbReference type="PIRSR" id="PIRSR000349-1"/>
    </source>
</evidence>
<dbReference type="FunFam" id="1.10.287.990:FF:000001">
    <property type="entry name" value="Superoxide dismutase"/>
    <property type="match status" value="1"/>
</dbReference>
<dbReference type="Pfam" id="PF02777">
    <property type="entry name" value="Sod_Fe_C"/>
    <property type="match status" value="1"/>
</dbReference>
<comment type="catalytic activity">
    <reaction evidence="6">
        <text>2 superoxide + 2 H(+) = H2O2 + O2</text>
        <dbReference type="Rhea" id="RHEA:20696"/>
        <dbReference type="ChEBI" id="CHEBI:15378"/>
        <dbReference type="ChEBI" id="CHEBI:15379"/>
        <dbReference type="ChEBI" id="CHEBI:16240"/>
        <dbReference type="ChEBI" id="CHEBI:18421"/>
        <dbReference type="EC" id="1.15.1.1"/>
    </reaction>
</comment>
<dbReference type="InterPro" id="IPR036324">
    <property type="entry name" value="Mn/Fe_SOD_N_sf"/>
</dbReference>
<dbReference type="InterPro" id="IPR019833">
    <property type="entry name" value="Mn/Fe_SOD_BS"/>
</dbReference>
<dbReference type="GO" id="GO:0005737">
    <property type="term" value="C:cytoplasm"/>
    <property type="evidence" value="ECO:0007669"/>
    <property type="project" value="TreeGrafter"/>
</dbReference>
<dbReference type="SUPFAM" id="SSF46609">
    <property type="entry name" value="Fe,Mn superoxide dismutase (SOD), N-terminal domain"/>
    <property type="match status" value="1"/>
</dbReference>
<dbReference type="Gene3D" id="3.55.40.20">
    <property type="entry name" value="Iron/manganese superoxide dismutase, C-terminal domain"/>
    <property type="match status" value="1"/>
</dbReference>
<comment type="function">
    <text evidence="6">Destroys radicals which are normally produced within the cells and which are toxic to biological systems.</text>
</comment>
<name>A0A1G2CE54_9BACT</name>
<dbReference type="EC" id="1.15.1.1" evidence="2 6"/>
<dbReference type="PANTHER" id="PTHR43595">
    <property type="entry name" value="37S RIBOSOMAL PROTEIN S26, MITOCHONDRIAL"/>
    <property type="match status" value="1"/>
</dbReference>
<dbReference type="Gene3D" id="1.10.287.990">
    <property type="entry name" value="Fe,Mn superoxide dismutase (SOD) domain"/>
    <property type="match status" value="1"/>
</dbReference>
<dbReference type="PRINTS" id="PR01703">
    <property type="entry name" value="MNSODISMTASE"/>
</dbReference>
<dbReference type="InterPro" id="IPR019832">
    <property type="entry name" value="Mn/Fe_SOD_C"/>
</dbReference>
<evidence type="ECO:0000313" key="10">
    <source>
        <dbReference type="Proteomes" id="UP000178880"/>
    </source>
</evidence>
<proteinExistence type="inferred from homology"/>
<evidence type="ECO:0000256" key="3">
    <source>
        <dbReference type="ARBA" id="ARBA00022723"/>
    </source>
</evidence>
<reference evidence="9 10" key="1">
    <citation type="journal article" date="2016" name="Nat. Commun.">
        <title>Thousands of microbial genomes shed light on interconnected biogeochemical processes in an aquifer system.</title>
        <authorList>
            <person name="Anantharaman K."/>
            <person name="Brown C.T."/>
            <person name="Hug L.A."/>
            <person name="Sharon I."/>
            <person name="Castelle C.J."/>
            <person name="Probst A.J."/>
            <person name="Thomas B.C."/>
            <person name="Singh A."/>
            <person name="Wilkins M.J."/>
            <person name="Karaoz U."/>
            <person name="Brodie E.L."/>
            <person name="Williams K.H."/>
            <person name="Hubbard S.S."/>
            <person name="Banfield J.F."/>
        </authorList>
    </citation>
    <scope>NUCLEOTIDE SEQUENCE [LARGE SCALE GENOMIC DNA]</scope>
</reference>
<comment type="caution">
    <text evidence="9">The sequence shown here is derived from an EMBL/GenBank/DDBJ whole genome shotgun (WGS) entry which is preliminary data.</text>
</comment>
<organism evidence="9 10">
    <name type="scientific">Candidatus Liptonbacteria bacterium RIFCSPLOWO2_01_FULL_52_25</name>
    <dbReference type="NCBI Taxonomy" id="1798650"/>
    <lineage>
        <taxon>Bacteria</taxon>
        <taxon>Candidatus Liptoniibacteriota</taxon>
    </lineage>
</organism>
<dbReference type="InterPro" id="IPR019831">
    <property type="entry name" value="Mn/Fe_SOD_N"/>
</dbReference>
<dbReference type="PROSITE" id="PS00088">
    <property type="entry name" value="SOD_MN"/>
    <property type="match status" value="1"/>
</dbReference>
<dbReference type="EMBL" id="MHLA01000014">
    <property type="protein sequence ID" value="OGY99654.1"/>
    <property type="molecule type" value="Genomic_DNA"/>
</dbReference>
<dbReference type="InterPro" id="IPR001189">
    <property type="entry name" value="Mn/Fe_SOD"/>
</dbReference>
<dbReference type="PIRSF" id="PIRSF000349">
    <property type="entry name" value="SODismutase"/>
    <property type="match status" value="1"/>
</dbReference>
<dbReference type="PANTHER" id="PTHR43595:SF2">
    <property type="entry name" value="SMALL RIBOSOMAL SUBUNIT PROTEIN MS42"/>
    <property type="match status" value="1"/>
</dbReference>
<dbReference type="SUPFAM" id="SSF54719">
    <property type="entry name" value="Fe,Mn superoxide dismutase (SOD), C-terminal domain"/>
    <property type="match status" value="1"/>
</dbReference>
<accession>A0A1G2CE54</accession>
<dbReference type="AlphaFoldDB" id="A0A1G2CE54"/>
<feature type="domain" description="Manganese/iron superoxide dismutase C-terminal" evidence="8">
    <location>
        <begin position="104"/>
        <end position="203"/>
    </location>
</feature>
<feature type="binding site" evidence="5">
    <location>
        <position position="82"/>
    </location>
    <ligand>
        <name>Mn(2+)</name>
        <dbReference type="ChEBI" id="CHEBI:29035"/>
    </ligand>
</feature>
<dbReference type="STRING" id="1798650.A2945_03295"/>
<feature type="domain" description="Manganese/iron superoxide dismutase N-terminal" evidence="7">
    <location>
        <begin position="2"/>
        <end position="89"/>
    </location>
</feature>
<dbReference type="GO" id="GO:0046872">
    <property type="term" value="F:metal ion binding"/>
    <property type="evidence" value="ECO:0007669"/>
    <property type="project" value="UniProtKB-KW"/>
</dbReference>